<keyword evidence="3" id="KW-0407">Ion channel</keyword>
<organism evidence="5 6">
    <name type="scientific">Lymnaea stagnalis</name>
    <name type="common">Great pond snail</name>
    <name type="synonym">Helix stagnalis</name>
    <dbReference type="NCBI Taxonomy" id="6523"/>
    <lineage>
        <taxon>Eukaryota</taxon>
        <taxon>Metazoa</taxon>
        <taxon>Spiralia</taxon>
        <taxon>Lophotrochozoa</taxon>
        <taxon>Mollusca</taxon>
        <taxon>Gastropoda</taxon>
        <taxon>Heterobranchia</taxon>
        <taxon>Euthyneura</taxon>
        <taxon>Panpulmonata</taxon>
        <taxon>Hygrophila</taxon>
        <taxon>Lymnaeoidea</taxon>
        <taxon>Lymnaeidae</taxon>
        <taxon>Lymnaea</taxon>
    </lineage>
</organism>
<comment type="subcellular location">
    <subcellularLocation>
        <location evidence="1">Membrane</location>
        <topology evidence="1">Multi-pass membrane protein</topology>
    </subcellularLocation>
</comment>
<protein>
    <recommendedName>
        <fullName evidence="4">Neurotransmitter-gated ion-channel ligand-binding domain-containing protein</fullName>
    </recommendedName>
</protein>
<comment type="caution">
    <text evidence="5">The sequence shown here is derived from an EMBL/GenBank/DDBJ whole genome shotgun (WGS) entry which is preliminary data.</text>
</comment>
<keyword evidence="3" id="KW-0813">Transport</keyword>
<dbReference type="Gene3D" id="2.70.170.10">
    <property type="entry name" value="Neurotransmitter-gated ion-channel ligand-binding domain"/>
    <property type="match status" value="1"/>
</dbReference>
<dbReference type="InterPro" id="IPR018000">
    <property type="entry name" value="Neurotransmitter_ion_chnl_CS"/>
</dbReference>
<keyword evidence="2 3" id="KW-0472">Membrane</keyword>
<keyword evidence="3" id="KW-1133">Transmembrane helix</keyword>
<keyword evidence="3" id="KW-0406">Ion transport</keyword>
<dbReference type="AlphaFoldDB" id="A0AAV2IKL1"/>
<evidence type="ECO:0000256" key="3">
    <source>
        <dbReference type="RuleBase" id="RU000687"/>
    </source>
</evidence>
<comment type="similarity">
    <text evidence="3">Belongs to the ligand-gated ion channel (TC 1.A.9) family.</text>
</comment>
<dbReference type="InterPro" id="IPR006202">
    <property type="entry name" value="Neur_chan_lig-bd"/>
</dbReference>
<evidence type="ECO:0000313" key="5">
    <source>
        <dbReference type="EMBL" id="CAL1547520.1"/>
    </source>
</evidence>
<feature type="domain" description="Neurotransmitter-gated ion-channel ligand-binding" evidence="4">
    <location>
        <begin position="1"/>
        <end position="158"/>
    </location>
</feature>
<proteinExistence type="inferred from homology"/>
<dbReference type="Pfam" id="PF02931">
    <property type="entry name" value="Neur_chan_LBD"/>
    <property type="match status" value="1"/>
</dbReference>
<feature type="transmembrane region" description="Helical" evidence="3">
    <location>
        <begin position="162"/>
        <end position="186"/>
    </location>
</feature>
<comment type="caution">
    <text evidence="3">Lacks conserved residue(s) required for the propagation of feature annotation.</text>
</comment>
<accession>A0AAV2IKL1</accession>
<dbReference type="InterPro" id="IPR006201">
    <property type="entry name" value="Neur_channel"/>
</dbReference>
<evidence type="ECO:0000256" key="1">
    <source>
        <dbReference type="ARBA" id="ARBA00004141"/>
    </source>
</evidence>
<dbReference type="GO" id="GO:0004888">
    <property type="term" value="F:transmembrane signaling receptor activity"/>
    <property type="evidence" value="ECO:0007669"/>
    <property type="project" value="InterPro"/>
</dbReference>
<dbReference type="Proteomes" id="UP001497497">
    <property type="component" value="Unassembled WGS sequence"/>
</dbReference>
<keyword evidence="6" id="KW-1185">Reference proteome</keyword>
<feature type="non-terminal residue" evidence="5">
    <location>
        <position position="1"/>
    </location>
</feature>
<name>A0AAV2IKL1_LYMST</name>
<dbReference type="EMBL" id="CAXITT010000995">
    <property type="protein sequence ID" value="CAL1547520.1"/>
    <property type="molecule type" value="Genomic_DNA"/>
</dbReference>
<dbReference type="SUPFAM" id="SSF63712">
    <property type="entry name" value="Nicotinic receptor ligand binding domain-like"/>
    <property type="match status" value="1"/>
</dbReference>
<feature type="transmembrane region" description="Helical" evidence="3">
    <location>
        <begin position="192"/>
        <end position="209"/>
    </location>
</feature>
<gene>
    <name evidence="5" type="ORF">GSLYS_00020837001</name>
</gene>
<dbReference type="InterPro" id="IPR036734">
    <property type="entry name" value="Neur_chan_lig-bd_sf"/>
</dbReference>
<dbReference type="PRINTS" id="PR00252">
    <property type="entry name" value="NRIONCHANNEL"/>
</dbReference>
<dbReference type="InterPro" id="IPR038050">
    <property type="entry name" value="Neuro_actylchol_rec"/>
</dbReference>
<evidence type="ECO:0000313" key="6">
    <source>
        <dbReference type="Proteomes" id="UP001497497"/>
    </source>
</evidence>
<reference evidence="5 6" key="1">
    <citation type="submission" date="2024-04" db="EMBL/GenBank/DDBJ databases">
        <authorList>
            <consortium name="Genoscope - CEA"/>
            <person name="William W."/>
        </authorList>
    </citation>
    <scope>NUCLEOTIDE SEQUENCE [LARGE SCALE GENOMIC DNA]</scope>
</reference>
<dbReference type="PANTHER" id="PTHR18945">
    <property type="entry name" value="NEUROTRANSMITTER GATED ION CHANNEL"/>
    <property type="match status" value="1"/>
</dbReference>
<evidence type="ECO:0000259" key="4">
    <source>
        <dbReference type="Pfam" id="PF02931"/>
    </source>
</evidence>
<sequence>QVITVIVFIQFTWTHKELSWQPADHEAIESIQIDSGSIWTPRIVTYIAVDENLELKFSETLKVSHTGEVSSEKTYPISFRCEINFERYPFDTQICSLGFYPSSRPTPPLHVSPMDYDLTDVYKISGEWTLQSLQYEIVTKKSILPLANFPVYSFTLTRRSTYYVITIIFPMILTSAMIHLVFVIPTKTGEKISYLVAIFTSTAIFLNFIW</sequence>
<dbReference type="PROSITE" id="PS00236">
    <property type="entry name" value="NEUROTR_ION_CHANNEL"/>
    <property type="match status" value="1"/>
</dbReference>
<evidence type="ECO:0000256" key="2">
    <source>
        <dbReference type="ARBA" id="ARBA00023136"/>
    </source>
</evidence>
<dbReference type="Gene3D" id="1.20.58.390">
    <property type="entry name" value="Neurotransmitter-gated ion-channel transmembrane domain"/>
    <property type="match status" value="1"/>
</dbReference>
<keyword evidence="3" id="KW-0812">Transmembrane</keyword>
<dbReference type="GO" id="GO:0016020">
    <property type="term" value="C:membrane"/>
    <property type="evidence" value="ECO:0007669"/>
    <property type="project" value="UniProtKB-SubCell"/>
</dbReference>
<dbReference type="GO" id="GO:0005230">
    <property type="term" value="F:extracellular ligand-gated monoatomic ion channel activity"/>
    <property type="evidence" value="ECO:0007669"/>
    <property type="project" value="InterPro"/>
</dbReference>
<dbReference type="CDD" id="cd18989">
    <property type="entry name" value="LGIC_ECD_cation"/>
    <property type="match status" value="1"/>
</dbReference>